<dbReference type="SUPFAM" id="SSF49562">
    <property type="entry name" value="C2 domain (Calcium/lipid-binding domain, CaLB)"/>
    <property type="match status" value="1"/>
</dbReference>
<dbReference type="GO" id="GO:0048791">
    <property type="term" value="P:calcium ion-regulated exocytosis of neurotransmitter"/>
    <property type="evidence" value="ECO:0007669"/>
    <property type="project" value="TreeGrafter"/>
</dbReference>
<organism evidence="2 3">
    <name type="scientific">Rhamnusium bicolor</name>
    <dbReference type="NCBI Taxonomy" id="1586634"/>
    <lineage>
        <taxon>Eukaryota</taxon>
        <taxon>Metazoa</taxon>
        <taxon>Ecdysozoa</taxon>
        <taxon>Arthropoda</taxon>
        <taxon>Hexapoda</taxon>
        <taxon>Insecta</taxon>
        <taxon>Pterygota</taxon>
        <taxon>Neoptera</taxon>
        <taxon>Endopterygota</taxon>
        <taxon>Coleoptera</taxon>
        <taxon>Polyphaga</taxon>
        <taxon>Cucujiformia</taxon>
        <taxon>Chrysomeloidea</taxon>
        <taxon>Cerambycidae</taxon>
        <taxon>Lepturinae</taxon>
        <taxon>Rhagiini</taxon>
        <taxon>Rhamnusium</taxon>
    </lineage>
</organism>
<gene>
    <name evidence="2" type="ORF">NQ314_011705</name>
</gene>
<reference evidence="2" key="1">
    <citation type="journal article" date="2023" name="Insect Mol. Biol.">
        <title>Genome sequencing provides insights into the evolution of gene families encoding plant cell wall-degrading enzymes in longhorned beetles.</title>
        <authorList>
            <person name="Shin N.R."/>
            <person name="Okamura Y."/>
            <person name="Kirsch R."/>
            <person name="Pauchet Y."/>
        </authorList>
    </citation>
    <scope>NUCLEOTIDE SEQUENCE</scope>
    <source>
        <strain evidence="2">RBIC_L_NR</strain>
    </source>
</reference>
<dbReference type="GO" id="GO:0030276">
    <property type="term" value="F:clathrin binding"/>
    <property type="evidence" value="ECO:0007669"/>
    <property type="project" value="TreeGrafter"/>
</dbReference>
<evidence type="ECO:0000313" key="3">
    <source>
        <dbReference type="Proteomes" id="UP001162156"/>
    </source>
</evidence>
<name>A0AAV8XH66_9CUCU</name>
<dbReference type="GO" id="GO:0005544">
    <property type="term" value="F:calcium-dependent phospholipid binding"/>
    <property type="evidence" value="ECO:0007669"/>
    <property type="project" value="TreeGrafter"/>
</dbReference>
<dbReference type="AlphaFoldDB" id="A0AAV8XH66"/>
<dbReference type="Gene3D" id="2.60.40.150">
    <property type="entry name" value="C2 domain"/>
    <property type="match status" value="1"/>
</dbReference>
<dbReference type="GO" id="GO:0030424">
    <property type="term" value="C:axon"/>
    <property type="evidence" value="ECO:0007669"/>
    <property type="project" value="TreeGrafter"/>
</dbReference>
<dbReference type="GO" id="GO:0005886">
    <property type="term" value="C:plasma membrane"/>
    <property type="evidence" value="ECO:0007669"/>
    <property type="project" value="TreeGrafter"/>
</dbReference>
<dbReference type="Proteomes" id="UP001162156">
    <property type="component" value="Unassembled WGS sequence"/>
</dbReference>
<proteinExistence type="predicted"/>
<dbReference type="PANTHER" id="PTHR10024:SF344">
    <property type="entry name" value="SYNAPTOTAGMIN-7"/>
    <property type="match status" value="1"/>
</dbReference>
<dbReference type="GO" id="GO:0000149">
    <property type="term" value="F:SNARE binding"/>
    <property type="evidence" value="ECO:0007669"/>
    <property type="project" value="TreeGrafter"/>
</dbReference>
<accession>A0AAV8XH66</accession>
<keyword evidence="3" id="KW-1185">Reference proteome</keyword>
<dbReference type="EMBL" id="JANEYF010003268">
    <property type="protein sequence ID" value="KAJ8937815.1"/>
    <property type="molecule type" value="Genomic_DNA"/>
</dbReference>
<dbReference type="PANTHER" id="PTHR10024">
    <property type="entry name" value="SYNAPTOTAGMIN"/>
    <property type="match status" value="1"/>
</dbReference>
<dbReference type="FunFam" id="2.60.40.150:FF:000353">
    <property type="entry name" value="Synaptotagmin 7, isoform I"/>
    <property type="match status" value="1"/>
</dbReference>
<dbReference type="GO" id="GO:0098793">
    <property type="term" value="C:presynapse"/>
    <property type="evidence" value="ECO:0007669"/>
    <property type="project" value="GOC"/>
</dbReference>
<dbReference type="GO" id="GO:0001786">
    <property type="term" value="F:phosphatidylserine binding"/>
    <property type="evidence" value="ECO:0007669"/>
    <property type="project" value="TreeGrafter"/>
</dbReference>
<evidence type="ECO:0000256" key="1">
    <source>
        <dbReference type="SAM" id="MobiDB-lite"/>
    </source>
</evidence>
<evidence type="ECO:0000313" key="2">
    <source>
        <dbReference type="EMBL" id="KAJ8937815.1"/>
    </source>
</evidence>
<dbReference type="GO" id="GO:0070382">
    <property type="term" value="C:exocytic vesicle"/>
    <property type="evidence" value="ECO:0007669"/>
    <property type="project" value="TreeGrafter"/>
</dbReference>
<dbReference type="GO" id="GO:0006906">
    <property type="term" value="P:vesicle fusion"/>
    <property type="evidence" value="ECO:0007669"/>
    <property type="project" value="TreeGrafter"/>
</dbReference>
<sequence length="89" mass="10011">VDLSEKPSFWKALKPPAKDKCGELLTSLCYHPSNSILTLTLLKARNLKAKDINGKSGKNGSGASETKHWQDMITKPRQTIVQWHRLKPE</sequence>
<dbReference type="InterPro" id="IPR035892">
    <property type="entry name" value="C2_domain_sf"/>
</dbReference>
<feature type="region of interest" description="Disordered" evidence="1">
    <location>
        <begin position="51"/>
        <end position="71"/>
    </location>
</feature>
<comment type="caution">
    <text evidence="2">The sequence shown here is derived from an EMBL/GenBank/DDBJ whole genome shotgun (WGS) entry which is preliminary data.</text>
</comment>
<protein>
    <submittedName>
        <fullName evidence="2">Uncharacterized protein</fullName>
    </submittedName>
</protein>
<feature type="non-terminal residue" evidence="2">
    <location>
        <position position="1"/>
    </location>
</feature>
<dbReference type="GO" id="GO:0005509">
    <property type="term" value="F:calcium ion binding"/>
    <property type="evidence" value="ECO:0007669"/>
    <property type="project" value="TreeGrafter"/>
</dbReference>